<sequence length="364" mass="41622">MLMRTCKRFNALVEPILWTDIELHEQGFHESSWELNDPPPFIPTSQRRYHRRQPWGRGQGARDKAAKLFLVLQLLHDEDLNRMQELAKRVKNLCTVIQPDTGPWDEVKQQRQDVIQIWQLLPFFTNLETLELHGDNYYSSESEKMTPEFTAPPLNTPIGQVFTGSLKHLYLCQPSPGEYSGFGTDYSWSTRSEAACLSDWPNLLQATGSTLETLVLEQRPAAAYIENDGVTELQFLRNDTSGSGNRPLVHMVKRLIQNEELPGLKKVYLHGMVVGEKWNGRPSTTVPAGGLMRILETRAVQCEARLGQWCFFDHGPGYTRWASWNGADDDDDDEGEEDGEDEKEKEEEEDSEAKMKWHTLLASV</sequence>
<organism evidence="2 3">
    <name type="scientific">Neonectria punicea</name>
    <dbReference type="NCBI Taxonomy" id="979145"/>
    <lineage>
        <taxon>Eukaryota</taxon>
        <taxon>Fungi</taxon>
        <taxon>Dikarya</taxon>
        <taxon>Ascomycota</taxon>
        <taxon>Pezizomycotina</taxon>
        <taxon>Sordariomycetes</taxon>
        <taxon>Hypocreomycetidae</taxon>
        <taxon>Hypocreales</taxon>
        <taxon>Nectriaceae</taxon>
        <taxon>Neonectria</taxon>
    </lineage>
</organism>
<feature type="compositionally biased region" description="Acidic residues" evidence="1">
    <location>
        <begin position="327"/>
        <end position="351"/>
    </location>
</feature>
<proteinExistence type="predicted"/>
<comment type="caution">
    <text evidence="2">The sequence shown here is derived from an EMBL/GenBank/DDBJ whole genome shotgun (WGS) entry which is preliminary data.</text>
</comment>
<feature type="region of interest" description="Disordered" evidence="1">
    <location>
        <begin position="322"/>
        <end position="364"/>
    </location>
</feature>
<protein>
    <recommendedName>
        <fullName evidence="4">F-box domain-containing protein</fullName>
    </recommendedName>
</protein>
<gene>
    <name evidence="2" type="ORF">QQX98_008894</name>
</gene>
<keyword evidence="3" id="KW-1185">Reference proteome</keyword>
<reference evidence="2 3" key="1">
    <citation type="journal article" date="2025" name="Microbiol. Resour. Announc.">
        <title>Draft genome sequences for Neonectria magnoliae and Neonectria punicea, canker pathogens of Liriodendron tulipifera and Acer saccharum in West Virginia.</title>
        <authorList>
            <person name="Petronek H.M."/>
            <person name="Kasson M.T."/>
            <person name="Metheny A.M."/>
            <person name="Stauder C.M."/>
            <person name="Lovett B."/>
            <person name="Lynch S.C."/>
            <person name="Garnas J.R."/>
            <person name="Kasson L.R."/>
            <person name="Stajich J.E."/>
        </authorList>
    </citation>
    <scope>NUCLEOTIDE SEQUENCE [LARGE SCALE GENOMIC DNA]</scope>
    <source>
        <strain evidence="2 3">NRRL 64653</strain>
    </source>
</reference>
<name>A0ABR1GU06_9HYPO</name>
<dbReference type="EMBL" id="JAZAVJ010000168">
    <property type="protein sequence ID" value="KAK7408950.1"/>
    <property type="molecule type" value="Genomic_DNA"/>
</dbReference>
<evidence type="ECO:0008006" key="4">
    <source>
        <dbReference type="Google" id="ProtNLM"/>
    </source>
</evidence>
<evidence type="ECO:0000256" key="1">
    <source>
        <dbReference type="SAM" id="MobiDB-lite"/>
    </source>
</evidence>
<evidence type="ECO:0000313" key="3">
    <source>
        <dbReference type="Proteomes" id="UP001498476"/>
    </source>
</evidence>
<dbReference type="Proteomes" id="UP001498476">
    <property type="component" value="Unassembled WGS sequence"/>
</dbReference>
<accession>A0ABR1GU06</accession>
<evidence type="ECO:0000313" key="2">
    <source>
        <dbReference type="EMBL" id="KAK7408950.1"/>
    </source>
</evidence>